<dbReference type="PANTHER" id="PTHR24264">
    <property type="entry name" value="TRYPSIN-RELATED"/>
    <property type="match status" value="1"/>
</dbReference>
<keyword evidence="3" id="KW-0645">Protease</keyword>
<evidence type="ECO:0000256" key="2">
    <source>
        <dbReference type="ARBA" id="ARBA00022525"/>
    </source>
</evidence>
<keyword evidence="10" id="KW-1185">Reference proteome</keyword>
<feature type="domain" description="Peptidase S1" evidence="8">
    <location>
        <begin position="1"/>
        <end position="175"/>
    </location>
</feature>
<dbReference type="Proteomes" id="UP000678393">
    <property type="component" value="Unassembled WGS sequence"/>
</dbReference>
<evidence type="ECO:0000256" key="4">
    <source>
        <dbReference type="ARBA" id="ARBA00022801"/>
    </source>
</evidence>
<dbReference type="InterPro" id="IPR009003">
    <property type="entry name" value="Peptidase_S1_PA"/>
</dbReference>
<accession>A0A8S3ZHM0</accession>
<dbReference type="InterPro" id="IPR050127">
    <property type="entry name" value="Serine_Proteases_S1"/>
</dbReference>
<reference evidence="9" key="1">
    <citation type="submission" date="2021-04" db="EMBL/GenBank/DDBJ databases">
        <authorList>
            <consortium name="Molecular Ecology Group"/>
        </authorList>
    </citation>
    <scope>NUCLEOTIDE SEQUENCE</scope>
</reference>
<dbReference type="InterPro" id="IPR001254">
    <property type="entry name" value="Trypsin_dom"/>
</dbReference>
<evidence type="ECO:0000313" key="9">
    <source>
        <dbReference type="EMBL" id="CAG5126632.1"/>
    </source>
</evidence>
<keyword evidence="2" id="KW-0964">Secreted</keyword>
<comment type="subcellular location">
    <subcellularLocation>
        <location evidence="1">Secreted</location>
    </subcellularLocation>
</comment>
<dbReference type="PRINTS" id="PR00722">
    <property type="entry name" value="CHYMOTRYPSIN"/>
</dbReference>
<dbReference type="GO" id="GO:0005615">
    <property type="term" value="C:extracellular space"/>
    <property type="evidence" value="ECO:0007669"/>
    <property type="project" value="TreeGrafter"/>
</dbReference>
<dbReference type="EMBL" id="CAJHNH020002409">
    <property type="protein sequence ID" value="CAG5126632.1"/>
    <property type="molecule type" value="Genomic_DNA"/>
</dbReference>
<comment type="similarity">
    <text evidence="7">Belongs to the peptidase S1 family. CLIP subfamily.</text>
</comment>
<comment type="caution">
    <text evidence="9">The sequence shown here is derived from an EMBL/GenBank/DDBJ whole genome shotgun (WGS) entry which is preliminary data.</text>
</comment>
<evidence type="ECO:0000313" key="10">
    <source>
        <dbReference type="Proteomes" id="UP000678393"/>
    </source>
</evidence>
<dbReference type="CDD" id="cd00190">
    <property type="entry name" value="Tryp_SPc"/>
    <property type="match status" value="1"/>
</dbReference>
<dbReference type="AlphaFoldDB" id="A0A8S3ZHM0"/>
<evidence type="ECO:0000256" key="1">
    <source>
        <dbReference type="ARBA" id="ARBA00004613"/>
    </source>
</evidence>
<dbReference type="SUPFAM" id="SSF50494">
    <property type="entry name" value="Trypsin-like serine proteases"/>
    <property type="match status" value="1"/>
</dbReference>
<keyword evidence="4" id="KW-0378">Hydrolase</keyword>
<keyword evidence="5" id="KW-0720">Serine protease</keyword>
<gene>
    <name evidence="9" type="ORF">CUNI_LOCUS12190</name>
</gene>
<dbReference type="InterPro" id="IPR001314">
    <property type="entry name" value="Peptidase_S1A"/>
</dbReference>
<evidence type="ECO:0000256" key="7">
    <source>
        <dbReference type="ARBA" id="ARBA00024195"/>
    </source>
</evidence>
<dbReference type="PROSITE" id="PS50240">
    <property type="entry name" value="TRYPSIN_DOM"/>
    <property type="match status" value="1"/>
</dbReference>
<feature type="non-terminal residue" evidence="9">
    <location>
        <position position="1"/>
    </location>
</feature>
<protein>
    <recommendedName>
        <fullName evidence="8">Peptidase S1 domain-containing protein</fullName>
    </recommendedName>
</protein>
<dbReference type="GO" id="GO:0004252">
    <property type="term" value="F:serine-type endopeptidase activity"/>
    <property type="evidence" value="ECO:0007669"/>
    <property type="project" value="InterPro"/>
</dbReference>
<dbReference type="Gene3D" id="2.40.10.10">
    <property type="entry name" value="Trypsin-like serine proteases"/>
    <property type="match status" value="1"/>
</dbReference>
<evidence type="ECO:0000256" key="6">
    <source>
        <dbReference type="ARBA" id="ARBA00023157"/>
    </source>
</evidence>
<dbReference type="InterPro" id="IPR043504">
    <property type="entry name" value="Peptidase_S1_PA_chymotrypsin"/>
</dbReference>
<dbReference type="Pfam" id="PF00089">
    <property type="entry name" value="Trypsin"/>
    <property type="match status" value="1"/>
</dbReference>
<evidence type="ECO:0000256" key="3">
    <source>
        <dbReference type="ARBA" id="ARBA00022670"/>
    </source>
</evidence>
<dbReference type="GO" id="GO:0006508">
    <property type="term" value="P:proteolysis"/>
    <property type="evidence" value="ECO:0007669"/>
    <property type="project" value="UniProtKB-KW"/>
</dbReference>
<evidence type="ECO:0000256" key="5">
    <source>
        <dbReference type="ARBA" id="ARBA00022825"/>
    </source>
</evidence>
<dbReference type="FunFam" id="2.40.10.10:FF:000002">
    <property type="entry name" value="Transmembrane protease serine"/>
    <property type="match status" value="1"/>
</dbReference>
<organism evidence="9 10">
    <name type="scientific">Candidula unifasciata</name>
    <dbReference type="NCBI Taxonomy" id="100452"/>
    <lineage>
        <taxon>Eukaryota</taxon>
        <taxon>Metazoa</taxon>
        <taxon>Spiralia</taxon>
        <taxon>Lophotrochozoa</taxon>
        <taxon>Mollusca</taxon>
        <taxon>Gastropoda</taxon>
        <taxon>Heterobranchia</taxon>
        <taxon>Euthyneura</taxon>
        <taxon>Panpulmonata</taxon>
        <taxon>Eupulmonata</taxon>
        <taxon>Stylommatophora</taxon>
        <taxon>Helicina</taxon>
        <taxon>Helicoidea</taxon>
        <taxon>Geomitridae</taxon>
        <taxon>Candidula</taxon>
    </lineage>
</organism>
<dbReference type="PANTHER" id="PTHR24264:SF65">
    <property type="entry name" value="SRCR DOMAIN-CONTAINING PROTEIN"/>
    <property type="match status" value="1"/>
</dbReference>
<sequence length="178" mass="20006">EFEPSQEDIRSEQEFPHPEFDYHTITNDIALIKLRHQPSAFTQPGYACLPSASYTPPRDQLCTIVGWGKLKNTHFYGSNSLQEAQVPVVRHRKCERVFDYVITQKQVCAGYKKGGKDSCAGDSGGPLLCSWEDGNTTKYVIYGVTSYGEGCGRKGKYGIYTKVASYRDWIDKTISENS</sequence>
<dbReference type="PROSITE" id="PS00135">
    <property type="entry name" value="TRYPSIN_SER"/>
    <property type="match status" value="1"/>
</dbReference>
<keyword evidence="6" id="KW-1015">Disulfide bond</keyword>
<dbReference type="OrthoDB" id="10004439at2759"/>
<dbReference type="SMART" id="SM00020">
    <property type="entry name" value="Tryp_SPc"/>
    <property type="match status" value="1"/>
</dbReference>
<dbReference type="InterPro" id="IPR033116">
    <property type="entry name" value="TRYPSIN_SER"/>
</dbReference>
<proteinExistence type="inferred from homology"/>
<evidence type="ECO:0000259" key="8">
    <source>
        <dbReference type="PROSITE" id="PS50240"/>
    </source>
</evidence>
<name>A0A8S3ZHM0_9EUPU</name>